<dbReference type="InterPro" id="IPR001962">
    <property type="entry name" value="Asn_synthase"/>
</dbReference>
<keyword evidence="5 10" id="KW-0067">ATP-binding</keyword>
<protein>
    <recommendedName>
        <fullName evidence="3">asparagine synthase (glutamine-hydrolyzing)</fullName>
        <ecNumber evidence="3">6.3.5.4</ecNumber>
    </recommendedName>
</protein>
<dbReference type="CDD" id="cd01991">
    <property type="entry name" value="Asn_synthase_B_C"/>
    <property type="match status" value="1"/>
</dbReference>
<keyword evidence="7 9" id="KW-0315">Glutamine amidotransferase</keyword>
<dbReference type="InterPro" id="IPR051786">
    <property type="entry name" value="ASN_synthetase/amidase"/>
</dbReference>
<evidence type="ECO:0000256" key="4">
    <source>
        <dbReference type="ARBA" id="ARBA00022741"/>
    </source>
</evidence>
<evidence type="ECO:0000256" key="7">
    <source>
        <dbReference type="ARBA" id="ARBA00022962"/>
    </source>
</evidence>
<dbReference type="OrthoDB" id="9763290at2"/>
<dbReference type="STRING" id="328396.RU93_GL000725"/>
<dbReference type="Pfam" id="PF00733">
    <property type="entry name" value="Asn_synthase"/>
    <property type="match status" value="1"/>
</dbReference>
<dbReference type="RefSeq" id="WP_071875421.1">
    <property type="nucleotide sequence ID" value="NZ_JBHSHF010000005.1"/>
</dbReference>
<evidence type="ECO:0000256" key="8">
    <source>
        <dbReference type="ARBA" id="ARBA00048741"/>
    </source>
</evidence>
<dbReference type="GO" id="GO:0005829">
    <property type="term" value="C:cytosol"/>
    <property type="evidence" value="ECO:0007669"/>
    <property type="project" value="TreeGrafter"/>
</dbReference>
<feature type="domain" description="Glutamine amidotransferase type-2" evidence="12">
    <location>
        <begin position="2"/>
        <end position="211"/>
    </location>
</feature>
<sequence>MCGIVGFVNQKNQKEALIEAMMERIIHRGPTSSGKYVDEQIALGFRRLSIIDLEGGSQPIYNQDRNKVIIFNGEIYNYQTLRTELETLGYLFETKTDTEVILHGYEAWGVDVLQKLRGMFAFAIWDIDKQELFGARDHFGMKPYYYAEMNGTFMFGSEIKSFLAHPDFDKTLNKAALKPYLTFQYSPLNGETFFKGVHRLAEGHYYFYKDGKLTINEYWDADFTKKEKLTREQWVDKIDQTVQESIMLHKNADVEVGSFLSSGVDSSYVAAVLRPEQTFSIGFDDKTYNEAIEARKLTETIGLNNIAAIIHGEMSFKAFPLIQYHLDEPDANPSCVPLYFLANLASQHVKVVQSGEGADELFAGYSAYGLHTHSKVVRVVAQGLRKLPKGPRYSIGRKLGKMKNFQGRLHLYAASAPAQDFFIGHAEIFEEQEAASYLTAAYQDAPSVAEIVAPHFAKAEKLADEEVNKMQYLDVHQWMPKDILLKADKLTMASSLESRTPLLDIELMKLAQSIPTKYLINQHNTKDIFRQASNRHLPEAWANREKLGFPVPIKAWLREDFGYAQVKALFEEAFVKEFFDQAKIIQLLEDHHTGKADLQRKIWAIYAFLTWYKVFFIDTDIPKAEPIIYDTF</sequence>
<keyword evidence="6 9" id="KW-0061">Asparagine biosynthesis</keyword>
<comment type="catalytic activity">
    <reaction evidence="8">
        <text>L-aspartate + L-glutamine + ATP + H2O = L-asparagine + L-glutamate + AMP + diphosphate + H(+)</text>
        <dbReference type="Rhea" id="RHEA:12228"/>
        <dbReference type="ChEBI" id="CHEBI:15377"/>
        <dbReference type="ChEBI" id="CHEBI:15378"/>
        <dbReference type="ChEBI" id="CHEBI:29985"/>
        <dbReference type="ChEBI" id="CHEBI:29991"/>
        <dbReference type="ChEBI" id="CHEBI:30616"/>
        <dbReference type="ChEBI" id="CHEBI:33019"/>
        <dbReference type="ChEBI" id="CHEBI:58048"/>
        <dbReference type="ChEBI" id="CHEBI:58359"/>
        <dbReference type="ChEBI" id="CHEBI:456215"/>
        <dbReference type="EC" id="6.3.5.4"/>
    </reaction>
</comment>
<evidence type="ECO:0000256" key="5">
    <source>
        <dbReference type="ARBA" id="ARBA00022840"/>
    </source>
</evidence>
<dbReference type="InterPro" id="IPR014729">
    <property type="entry name" value="Rossmann-like_a/b/a_fold"/>
</dbReference>
<name>A0A1L8QPX4_9ENTE</name>
<evidence type="ECO:0000256" key="10">
    <source>
        <dbReference type="PIRSR" id="PIRSR001589-2"/>
    </source>
</evidence>
<dbReference type="InterPro" id="IPR029055">
    <property type="entry name" value="Ntn_hydrolases_N"/>
</dbReference>
<comment type="similarity">
    <text evidence="2">Belongs to the asparagine synthetase family.</text>
</comment>
<comment type="pathway">
    <text evidence="1">Amino-acid biosynthesis; L-asparagine biosynthesis; L-asparagine from L-aspartate (L-Gln route): step 1/1.</text>
</comment>
<dbReference type="Gene3D" id="3.60.20.10">
    <property type="entry name" value="Glutamine Phosphoribosylpyrophosphate, subunit 1, domain 1"/>
    <property type="match status" value="1"/>
</dbReference>
<dbReference type="PIRSF" id="PIRSF001589">
    <property type="entry name" value="Asn_synthetase_glu-h"/>
    <property type="match status" value="1"/>
</dbReference>
<feature type="active site" description="For GATase activity" evidence="9">
    <location>
        <position position="2"/>
    </location>
</feature>
<dbReference type="PANTHER" id="PTHR43284:SF1">
    <property type="entry name" value="ASPARAGINE SYNTHETASE"/>
    <property type="match status" value="1"/>
</dbReference>
<dbReference type="EC" id="6.3.5.4" evidence="3"/>
<dbReference type="PROSITE" id="PS51278">
    <property type="entry name" value="GATASE_TYPE_2"/>
    <property type="match status" value="1"/>
</dbReference>
<accession>A0A1L8QPX4</accession>
<evidence type="ECO:0000256" key="2">
    <source>
        <dbReference type="ARBA" id="ARBA00005752"/>
    </source>
</evidence>
<feature type="binding site" evidence="10">
    <location>
        <position position="281"/>
    </location>
    <ligand>
        <name>ATP</name>
        <dbReference type="ChEBI" id="CHEBI:30616"/>
    </ligand>
</feature>
<feature type="site" description="Important for beta-aspartyl-AMP intermediate formation" evidence="11">
    <location>
        <position position="356"/>
    </location>
</feature>
<dbReference type="SUPFAM" id="SSF56235">
    <property type="entry name" value="N-terminal nucleophile aminohydrolases (Ntn hydrolases)"/>
    <property type="match status" value="1"/>
</dbReference>
<evidence type="ECO:0000256" key="1">
    <source>
        <dbReference type="ARBA" id="ARBA00005187"/>
    </source>
</evidence>
<comment type="caution">
    <text evidence="13">The sequence shown here is derived from an EMBL/GenBank/DDBJ whole genome shotgun (WGS) entry which is preliminary data.</text>
</comment>
<gene>
    <name evidence="13" type="ORF">RU93_GL000725</name>
</gene>
<dbReference type="EMBL" id="JXKD01000015">
    <property type="protein sequence ID" value="OJG09565.1"/>
    <property type="molecule type" value="Genomic_DNA"/>
</dbReference>
<feature type="binding site" evidence="10">
    <location>
        <position position="97"/>
    </location>
    <ligand>
        <name>L-glutamine</name>
        <dbReference type="ChEBI" id="CHEBI:58359"/>
    </ligand>
</feature>
<dbReference type="GO" id="GO:0004066">
    <property type="term" value="F:asparagine synthase (glutamine-hydrolyzing) activity"/>
    <property type="evidence" value="ECO:0007669"/>
    <property type="project" value="UniProtKB-EC"/>
</dbReference>
<dbReference type="CDD" id="cd00712">
    <property type="entry name" value="AsnB"/>
    <property type="match status" value="1"/>
</dbReference>
<dbReference type="Pfam" id="PF13537">
    <property type="entry name" value="GATase_7"/>
    <property type="match status" value="1"/>
</dbReference>
<dbReference type="AlphaFoldDB" id="A0A1L8QPX4"/>
<dbReference type="PANTHER" id="PTHR43284">
    <property type="entry name" value="ASPARAGINE SYNTHETASE (GLUTAMINE-HYDROLYZING)"/>
    <property type="match status" value="1"/>
</dbReference>
<dbReference type="SUPFAM" id="SSF52402">
    <property type="entry name" value="Adenine nucleotide alpha hydrolases-like"/>
    <property type="match status" value="1"/>
</dbReference>
<evidence type="ECO:0000256" key="6">
    <source>
        <dbReference type="ARBA" id="ARBA00022888"/>
    </source>
</evidence>
<dbReference type="GO" id="GO:0006529">
    <property type="term" value="P:asparagine biosynthetic process"/>
    <property type="evidence" value="ECO:0007669"/>
    <property type="project" value="UniProtKB-KW"/>
</dbReference>
<evidence type="ECO:0000313" key="14">
    <source>
        <dbReference type="Proteomes" id="UP000182149"/>
    </source>
</evidence>
<feature type="binding site" evidence="10">
    <location>
        <begin position="354"/>
        <end position="355"/>
    </location>
    <ligand>
        <name>ATP</name>
        <dbReference type="ChEBI" id="CHEBI:30616"/>
    </ligand>
</feature>
<evidence type="ECO:0000256" key="9">
    <source>
        <dbReference type="PIRSR" id="PIRSR001589-1"/>
    </source>
</evidence>
<dbReference type="InterPro" id="IPR033738">
    <property type="entry name" value="AsnB_N"/>
</dbReference>
<organism evidence="13 14">
    <name type="scientific">Enterococcus aquimarinus</name>
    <dbReference type="NCBI Taxonomy" id="328396"/>
    <lineage>
        <taxon>Bacteria</taxon>
        <taxon>Bacillati</taxon>
        <taxon>Bacillota</taxon>
        <taxon>Bacilli</taxon>
        <taxon>Lactobacillales</taxon>
        <taxon>Enterococcaceae</taxon>
        <taxon>Enterococcus</taxon>
    </lineage>
</organism>
<keyword evidence="9" id="KW-0028">Amino-acid biosynthesis</keyword>
<dbReference type="Proteomes" id="UP000182149">
    <property type="component" value="Unassembled WGS sequence"/>
</dbReference>
<dbReference type="NCBIfam" id="TIGR01536">
    <property type="entry name" value="asn_synth_AEB"/>
    <property type="match status" value="1"/>
</dbReference>
<evidence type="ECO:0000256" key="11">
    <source>
        <dbReference type="PIRSR" id="PIRSR001589-3"/>
    </source>
</evidence>
<dbReference type="InterPro" id="IPR017932">
    <property type="entry name" value="GATase_2_dom"/>
</dbReference>
<dbReference type="InterPro" id="IPR006426">
    <property type="entry name" value="Asn_synth_AEB"/>
</dbReference>
<dbReference type="GO" id="GO:0005524">
    <property type="term" value="F:ATP binding"/>
    <property type="evidence" value="ECO:0007669"/>
    <property type="project" value="UniProtKB-KW"/>
</dbReference>
<dbReference type="Gene3D" id="3.40.50.620">
    <property type="entry name" value="HUPs"/>
    <property type="match status" value="1"/>
</dbReference>
<evidence type="ECO:0000259" key="12">
    <source>
        <dbReference type="PROSITE" id="PS51278"/>
    </source>
</evidence>
<proteinExistence type="inferred from homology"/>
<keyword evidence="14" id="KW-1185">Reference proteome</keyword>
<evidence type="ECO:0000313" key="13">
    <source>
        <dbReference type="EMBL" id="OJG09565.1"/>
    </source>
</evidence>
<evidence type="ECO:0000256" key="3">
    <source>
        <dbReference type="ARBA" id="ARBA00012737"/>
    </source>
</evidence>
<keyword evidence="4 10" id="KW-0547">Nucleotide-binding</keyword>
<reference evidence="13 14" key="1">
    <citation type="submission" date="2014-12" db="EMBL/GenBank/DDBJ databases">
        <title>Draft genome sequences of 29 type strains of Enterococci.</title>
        <authorList>
            <person name="Zhong Z."/>
            <person name="Sun Z."/>
            <person name="Liu W."/>
            <person name="Zhang W."/>
            <person name="Zhang H."/>
        </authorList>
    </citation>
    <scope>NUCLEOTIDE SEQUENCE [LARGE SCALE GENOMIC DNA]</scope>
    <source>
        <strain evidence="13 14">DSM 17690</strain>
    </source>
</reference>